<gene>
    <name evidence="2" type="ORF">KIP89_00225</name>
</gene>
<accession>A0ABS5R1J0</accession>
<dbReference type="Proteomes" id="UP001166585">
    <property type="component" value="Unassembled WGS sequence"/>
</dbReference>
<name>A0ABS5R1J0_9HYPH</name>
<evidence type="ECO:0000313" key="3">
    <source>
        <dbReference type="Proteomes" id="UP001166585"/>
    </source>
</evidence>
<keyword evidence="3" id="KW-1185">Reference proteome</keyword>
<feature type="region of interest" description="Disordered" evidence="1">
    <location>
        <begin position="1"/>
        <end position="27"/>
    </location>
</feature>
<reference evidence="2" key="1">
    <citation type="submission" date="2021-05" db="EMBL/GenBank/DDBJ databases">
        <authorList>
            <person name="Sun Q."/>
            <person name="Inoue M."/>
        </authorList>
    </citation>
    <scope>NUCLEOTIDE SEQUENCE</scope>
    <source>
        <strain evidence="2">VKM B-3255</strain>
    </source>
</reference>
<sequence length="47" mass="5477">MNNDTSRGAHRRPHNTPSLVRSPEDWKPEPCLLTREQVRQIILEQIG</sequence>
<evidence type="ECO:0000313" key="2">
    <source>
        <dbReference type="EMBL" id="MBS9475534.1"/>
    </source>
</evidence>
<organism evidence="2 3">
    <name type="scientific">Ancylobacter radicis</name>
    <dbReference type="NCBI Taxonomy" id="2836179"/>
    <lineage>
        <taxon>Bacteria</taxon>
        <taxon>Pseudomonadati</taxon>
        <taxon>Pseudomonadota</taxon>
        <taxon>Alphaproteobacteria</taxon>
        <taxon>Hyphomicrobiales</taxon>
        <taxon>Xanthobacteraceae</taxon>
        <taxon>Ancylobacter</taxon>
    </lineage>
</organism>
<comment type="caution">
    <text evidence="2">The sequence shown here is derived from an EMBL/GenBank/DDBJ whole genome shotgun (WGS) entry which is preliminary data.</text>
</comment>
<evidence type="ECO:0000256" key="1">
    <source>
        <dbReference type="SAM" id="MobiDB-lite"/>
    </source>
</evidence>
<proteinExistence type="predicted"/>
<dbReference type="RefSeq" id="WP_213753413.1">
    <property type="nucleotide sequence ID" value="NZ_JAHCQH010000003.1"/>
</dbReference>
<protein>
    <submittedName>
        <fullName evidence="2">Uncharacterized protein</fullName>
    </submittedName>
</protein>
<dbReference type="EMBL" id="JAHCQH010000003">
    <property type="protein sequence ID" value="MBS9475534.1"/>
    <property type="molecule type" value="Genomic_DNA"/>
</dbReference>